<feature type="region of interest" description="G4" evidence="6">
    <location>
        <begin position="170"/>
        <end position="173"/>
    </location>
</feature>
<dbReference type="InterPro" id="IPR006073">
    <property type="entry name" value="GTP-bd"/>
</dbReference>
<reference evidence="9 10" key="1">
    <citation type="submission" date="2025-04" db="UniProtKB">
        <authorList>
            <consortium name="RefSeq"/>
        </authorList>
    </citation>
    <scope>IDENTIFICATION</scope>
    <source>
        <tissue evidence="9 10">Gonads</tissue>
    </source>
</reference>
<feature type="domain" description="Era-type G" evidence="7">
    <location>
        <begin position="46"/>
        <end position="247"/>
    </location>
</feature>
<dbReference type="RefSeq" id="XP_030763187.1">
    <property type="nucleotide sequence ID" value="XM_030907327.1"/>
</dbReference>
<feature type="region of interest" description="G1" evidence="6">
    <location>
        <begin position="54"/>
        <end position="61"/>
    </location>
</feature>
<evidence type="ECO:0000256" key="5">
    <source>
        <dbReference type="ARBA" id="ARBA00030975"/>
    </source>
</evidence>
<keyword evidence="3 6" id="KW-0547">Nucleotide-binding</keyword>
<dbReference type="RefSeq" id="XP_030763186.1">
    <property type="nucleotide sequence ID" value="XM_030907326.1"/>
</dbReference>
<evidence type="ECO:0000259" key="7">
    <source>
        <dbReference type="PROSITE" id="PS51713"/>
    </source>
</evidence>
<dbReference type="PRINTS" id="PR00326">
    <property type="entry name" value="GTP1OBG"/>
</dbReference>
<evidence type="ECO:0000256" key="4">
    <source>
        <dbReference type="ARBA" id="ARBA00023134"/>
    </source>
</evidence>
<dbReference type="GO" id="GO:0005525">
    <property type="term" value="F:GTP binding"/>
    <property type="evidence" value="ECO:0007669"/>
    <property type="project" value="UniProtKB-UniRule"/>
</dbReference>
<dbReference type="InterPro" id="IPR015946">
    <property type="entry name" value="KH_dom-like_a/b"/>
</dbReference>
<dbReference type="SUPFAM" id="SSF52540">
    <property type="entry name" value="P-loop containing nucleoside triphosphate hydrolases"/>
    <property type="match status" value="1"/>
</dbReference>
<dbReference type="InterPro" id="IPR005662">
    <property type="entry name" value="GTPase_Era-like"/>
</dbReference>
<dbReference type="FunFam" id="3.40.50.300:FF:002220">
    <property type="entry name" value="GTPase Era, mitochondrial"/>
    <property type="match status" value="1"/>
</dbReference>
<keyword evidence="4 6" id="KW-0342">GTP-binding</keyword>
<proteinExistence type="inferred from homology"/>
<feature type="region of interest" description="G5" evidence="6">
    <location>
        <begin position="225"/>
        <end position="227"/>
    </location>
</feature>
<evidence type="ECO:0000256" key="6">
    <source>
        <dbReference type="PROSITE-ProRule" id="PRU01050"/>
    </source>
</evidence>
<dbReference type="PANTHER" id="PTHR42698:SF1">
    <property type="entry name" value="GTPASE ERA, MITOCHONDRIAL"/>
    <property type="match status" value="1"/>
</dbReference>
<feature type="region of interest" description="G3" evidence="6">
    <location>
        <begin position="101"/>
        <end position="104"/>
    </location>
</feature>
<evidence type="ECO:0000313" key="9">
    <source>
        <dbReference type="RefSeq" id="XP_030763186.1"/>
    </source>
</evidence>
<dbReference type="InterPro" id="IPR027417">
    <property type="entry name" value="P-loop_NTPase"/>
</dbReference>
<feature type="region of interest" description="G2" evidence="6">
    <location>
        <begin position="80"/>
        <end position="84"/>
    </location>
</feature>
<dbReference type="GO" id="GO:0019843">
    <property type="term" value="F:rRNA binding"/>
    <property type="evidence" value="ECO:0007669"/>
    <property type="project" value="TreeGrafter"/>
</dbReference>
<dbReference type="PANTHER" id="PTHR42698">
    <property type="entry name" value="GTPASE ERA"/>
    <property type="match status" value="1"/>
</dbReference>
<sequence>MSQVNMFIYSIRCELLKSTSIISLLRRCSSLTSNARNLEVPEYDTKILKVGIIGVPNAGKSTLINNLVNRMVCPSSSKAHTTRSKSMAIYTERDTQVVFLDTPGLVSEKEQNRYNLENSFKRDTKKALKDADMIGVIHDVSNISRRERLDLKIIKLLEFHKEKPSFLIFNKVDILKSKRKLLDLTRIITNNCIRGKPIPGQIKSKHLSSTDKMRGWPNFEEIFMVSALTGDGLAEVKKHLIANAKLGKWMFREEIWTDQSAENIIVTSVRAKLLDFLPQEIPYGLQTEIEYFDVNDEGIINTVVLVKCPSARKAKLIAGVSDGKLKQITQSVQDDLQNAFQCIVTIKIVLYPPYNE</sequence>
<protein>
    <recommendedName>
        <fullName evidence="2">GTPase Era, mitochondrial</fullName>
    </recommendedName>
    <alternativeName>
        <fullName evidence="5">ERA-like protein 1</fullName>
    </alternativeName>
</protein>
<dbReference type="Gene3D" id="3.40.50.300">
    <property type="entry name" value="P-loop containing nucleotide triphosphate hydrolases"/>
    <property type="match status" value="1"/>
</dbReference>
<dbReference type="AlphaFoldDB" id="A0A6J2YIF9"/>
<dbReference type="KEGG" id="soy:115887815"/>
<dbReference type="Pfam" id="PF01926">
    <property type="entry name" value="MMR_HSR1"/>
    <property type="match status" value="1"/>
</dbReference>
<dbReference type="GO" id="GO:0005759">
    <property type="term" value="C:mitochondrial matrix"/>
    <property type="evidence" value="ECO:0007669"/>
    <property type="project" value="TreeGrafter"/>
</dbReference>
<comment type="similarity">
    <text evidence="1 6">Belongs to the TRAFAC class TrmE-Era-EngA-EngB-Septin-like GTPase superfamily. Era GTPase family.</text>
</comment>
<name>A0A6J2YIF9_SITOR</name>
<dbReference type="InterPro" id="IPR005225">
    <property type="entry name" value="Small_GTP-bd"/>
</dbReference>
<dbReference type="CDD" id="cd04163">
    <property type="entry name" value="Era"/>
    <property type="match status" value="1"/>
</dbReference>
<dbReference type="PROSITE" id="PS51713">
    <property type="entry name" value="G_ERA"/>
    <property type="match status" value="1"/>
</dbReference>
<dbReference type="Proteomes" id="UP000504635">
    <property type="component" value="Unplaced"/>
</dbReference>
<dbReference type="InterPro" id="IPR030388">
    <property type="entry name" value="G_ERA_dom"/>
</dbReference>
<dbReference type="GO" id="GO:0000028">
    <property type="term" value="P:ribosomal small subunit assembly"/>
    <property type="evidence" value="ECO:0007669"/>
    <property type="project" value="TreeGrafter"/>
</dbReference>
<dbReference type="NCBIfam" id="TIGR00231">
    <property type="entry name" value="small_GTP"/>
    <property type="match status" value="1"/>
</dbReference>
<evidence type="ECO:0000256" key="3">
    <source>
        <dbReference type="ARBA" id="ARBA00022741"/>
    </source>
</evidence>
<dbReference type="Gene3D" id="3.30.300.20">
    <property type="match status" value="1"/>
</dbReference>
<evidence type="ECO:0000313" key="8">
    <source>
        <dbReference type="Proteomes" id="UP000504635"/>
    </source>
</evidence>
<evidence type="ECO:0000313" key="10">
    <source>
        <dbReference type="RefSeq" id="XP_030763187.1"/>
    </source>
</evidence>
<dbReference type="OrthoDB" id="8954335at2759"/>
<accession>A0A6J2YIF9</accession>
<organism evidence="8 10">
    <name type="scientific">Sitophilus oryzae</name>
    <name type="common">Rice weevil</name>
    <name type="synonym">Curculio oryzae</name>
    <dbReference type="NCBI Taxonomy" id="7048"/>
    <lineage>
        <taxon>Eukaryota</taxon>
        <taxon>Metazoa</taxon>
        <taxon>Ecdysozoa</taxon>
        <taxon>Arthropoda</taxon>
        <taxon>Hexapoda</taxon>
        <taxon>Insecta</taxon>
        <taxon>Pterygota</taxon>
        <taxon>Neoptera</taxon>
        <taxon>Endopterygota</taxon>
        <taxon>Coleoptera</taxon>
        <taxon>Polyphaga</taxon>
        <taxon>Cucujiformia</taxon>
        <taxon>Curculionidae</taxon>
        <taxon>Dryophthorinae</taxon>
        <taxon>Sitophilus</taxon>
    </lineage>
</organism>
<keyword evidence="8" id="KW-1185">Reference proteome</keyword>
<evidence type="ECO:0000256" key="2">
    <source>
        <dbReference type="ARBA" id="ARBA00019149"/>
    </source>
</evidence>
<evidence type="ECO:0000256" key="1">
    <source>
        <dbReference type="ARBA" id="ARBA00007921"/>
    </source>
</evidence>
<dbReference type="GO" id="GO:0043024">
    <property type="term" value="F:ribosomal small subunit binding"/>
    <property type="evidence" value="ECO:0007669"/>
    <property type="project" value="TreeGrafter"/>
</dbReference>
<dbReference type="GeneID" id="115887815"/>
<gene>
    <name evidence="9 10" type="primary">LOC115887815</name>
</gene>